<dbReference type="AlphaFoldDB" id="A0A7M1SRM0"/>
<dbReference type="Pfam" id="PF09579">
    <property type="entry name" value="Spore_YtfJ"/>
    <property type="match status" value="1"/>
</dbReference>
<keyword evidence="2" id="KW-1133">Transmembrane helix</keyword>
<dbReference type="EMBL" id="CP063169">
    <property type="protein sequence ID" value="QOR70229.1"/>
    <property type="molecule type" value="Genomic_DNA"/>
</dbReference>
<reference evidence="3 4" key="1">
    <citation type="submission" date="2020-10" db="EMBL/GenBank/DDBJ databases">
        <title>Haloactinobacterium sp. RN3S43, a bacterium isolated from saline soil.</title>
        <authorList>
            <person name="Sun J.-Q."/>
        </authorList>
    </citation>
    <scope>NUCLEOTIDE SEQUENCE [LARGE SCALE GENOMIC DNA]</scope>
    <source>
        <strain evidence="3 4">RN3S43</strain>
    </source>
</reference>
<dbReference type="InterPro" id="IPR014229">
    <property type="entry name" value="Spore_YtfJ"/>
</dbReference>
<dbReference type="RefSeq" id="WP_193496915.1">
    <property type="nucleotide sequence ID" value="NZ_CP063169.1"/>
</dbReference>
<accession>A0A7M1SRM0</accession>
<keyword evidence="4" id="KW-1185">Reference proteome</keyword>
<evidence type="ECO:0000256" key="2">
    <source>
        <dbReference type="SAM" id="Phobius"/>
    </source>
</evidence>
<organism evidence="3 4">
    <name type="scientific">Ruania alkalisoli</name>
    <dbReference type="NCBI Taxonomy" id="2779775"/>
    <lineage>
        <taxon>Bacteria</taxon>
        <taxon>Bacillati</taxon>
        <taxon>Actinomycetota</taxon>
        <taxon>Actinomycetes</taxon>
        <taxon>Micrococcales</taxon>
        <taxon>Ruaniaceae</taxon>
        <taxon>Ruania</taxon>
    </lineage>
</organism>
<keyword evidence="2" id="KW-0812">Transmembrane</keyword>
<evidence type="ECO:0000313" key="4">
    <source>
        <dbReference type="Proteomes" id="UP000593758"/>
    </source>
</evidence>
<sequence>MSRTTGDPNLPIETLREALTVRRVFGEAYTVGETTVIPVARVMGGSGMGYGMGSGRDPQAASEGPNAEGSGGGGGVGLCAWPAGAYVIRDGEVTWKPAFDLNLAVIGGQVLGAVVATSVACALRAKFRRRMF</sequence>
<keyword evidence="2" id="KW-0472">Membrane</keyword>
<protein>
    <submittedName>
        <fullName evidence="3">Sporulation protein</fullName>
    </submittedName>
</protein>
<feature type="region of interest" description="Disordered" evidence="1">
    <location>
        <begin position="53"/>
        <end position="72"/>
    </location>
</feature>
<feature type="transmembrane region" description="Helical" evidence="2">
    <location>
        <begin position="103"/>
        <end position="123"/>
    </location>
</feature>
<proteinExistence type="predicted"/>
<dbReference type="Proteomes" id="UP000593758">
    <property type="component" value="Chromosome"/>
</dbReference>
<dbReference type="KEGG" id="halt:IM660_16695"/>
<gene>
    <name evidence="3" type="ORF">IM660_16695</name>
</gene>
<evidence type="ECO:0000256" key="1">
    <source>
        <dbReference type="SAM" id="MobiDB-lite"/>
    </source>
</evidence>
<name>A0A7M1SRM0_9MICO</name>
<evidence type="ECO:0000313" key="3">
    <source>
        <dbReference type="EMBL" id="QOR70229.1"/>
    </source>
</evidence>